<reference evidence="1 2" key="1">
    <citation type="submission" date="2015-09" db="EMBL/GenBank/DDBJ databases">
        <authorList>
            <person name="Xu Y."/>
            <person name="Nagy A."/>
            <person name="Liu N.T."/>
            <person name="Nou X."/>
        </authorList>
    </citation>
    <scope>NUCLEOTIDE SEQUENCE [LARGE SCALE GENOMIC DNA]</scope>
    <source>
        <strain evidence="1 2">FC1138</strain>
    </source>
</reference>
<dbReference type="KEGG" id="rin:ACS15_3836"/>
<sequence length="72" mass="8164">MNPVFESWAAQQQNLGQWLHRYADVAWLPYGPILLLRSRECRGLRGGRRWGAVALAILPRVSRPEGAAPRNL</sequence>
<protein>
    <submittedName>
        <fullName evidence="1">Uncharacterized protein</fullName>
    </submittedName>
</protein>
<gene>
    <name evidence="1" type="ORF">ACS15_3836</name>
</gene>
<dbReference type="Proteomes" id="UP000077927">
    <property type="component" value="Chromosome 1"/>
</dbReference>
<evidence type="ECO:0000313" key="1">
    <source>
        <dbReference type="EMBL" id="ANH71504.1"/>
    </source>
</evidence>
<evidence type="ECO:0000313" key="2">
    <source>
        <dbReference type="Proteomes" id="UP000077927"/>
    </source>
</evidence>
<name>A0AAC9FPH4_9RALS</name>
<dbReference type="EMBL" id="CP012605">
    <property type="protein sequence ID" value="ANH71504.1"/>
    <property type="molecule type" value="Genomic_DNA"/>
</dbReference>
<proteinExistence type="predicted"/>
<organism evidence="1 2">
    <name type="scientific">Ralstonia insidiosa</name>
    <dbReference type="NCBI Taxonomy" id="190721"/>
    <lineage>
        <taxon>Bacteria</taxon>
        <taxon>Pseudomonadati</taxon>
        <taxon>Pseudomonadota</taxon>
        <taxon>Betaproteobacteria</taxon>
        <taxon>Burkholderiales</taxon>
        <taxon>Burkholderiaceae</taxon>
        <taxon>Ralstonia</taxon>
    </lineage>
</organism>
<accession>A0AAC9FPH4</accession>
<dbReference type="AlphaFoldDB" id="A0AAC9FPH4"/>